<dbReference type="Gene3D" id="3.30.450.30">
    <property type="entry name" value="Dynein light chain 2a, cytoplasmic"/>
    <property type="match status" value="1"/>
</dbReference>
<gene>
    <name evidence="2" type="ORF">RJ40_04290</name>
</gene>
<dbReference type="KEGG" id="maqe:RJ40_04290"/>
<dbReference type="InterPro" id="IPR004942">
    <property type="entry name" value="Roadblock/LAMTOR2_dom"/>
</dbReference>
<dbReference type="Pfam" id="PF03259">
    <property type="entry name" value="Robl_LC7"/>
    <property type="match status" value="1"/>
</dbReference>
<reference evidence="2" key="1">
    <citation type="journal article" date="2001" name="Int. J. Syst. Evol. Microbiol.">
        <title>Methanofollis aquaemaris sp. nov., a methanogen isolated from an aquaculture fish pond.</title>
        <authorList>
            <person name="Lai M.C."/>
            <person name="Chen S.C."/>
        </authorList>
    </citation>
    <scope>NUCLEOTIDE SEQUENCE</scope>
    <source>
        <strain evidence="2">N2F9704</strain>
    </source>
</reference>
<dbReference type="Proteomes" id="UP001042704">
    <property type="component" value="Chromosome"/>
</dbReference>
<evidence type="ECO:0000259" key="1">
    <source>
        <dbReference type="SMART" id="SM00960"/>
    </source>
</evidence>
<feature type="domain" description="Roadblock/LAMTOR2" evidence="1">
    <location>
        <begin position="144"/>
        <end position="229"/>
    </location>
</feature>
<dbReference type="EMBL" id="CP036172">
    <property type="protein sequence ID" value="QSZ66767.1"/>
    <property type="molecule type" value="Genomic_DNA"/>
</dbReference>
<accession>A0A8A3S3C4</accession>
<name>A0A8A3S3C4_9EURY</name>
<organism evidence="2 3">
    <name type="scientific">Methanofollis aquaemaris</name>
    <dbReference type="NCBI Taxonomy" id="126734"/>
    <lineage>
        <taxon>Archaea</taxon>
        <taxon>Methanobacteriati</taxon>
        <taxon>Methanobacteriota</taxon>
        <taxon>Stenosarchaea group</taxon>
        <taxon>Methanomicrobia</taxon>
        <taxon>Methanomicrobiales</taxon>
        <taxon>Methanomicrobiaceae</taxon>
        <taxon>Methanofollis</taxon>
    </lineage>
</organism>
<proteinExistence type="predicted"/>
<dbReference type="AlphaFoldDB" id="A0A8A3S3C4"/>
<evidence type="ECO:0000313" key="3">
    <source>
        <dbReference type="Proteomes" id="UP001042704"/>
    </source>
</evidence>
<keyword evidence="3" id="KW-1185">Reference proteome</keyword>
<reference evidence="2" key="2">
    <citation type="submission" date="2019-02" db="EMBL/GenBank/DDBJ databases">
        <authorList>
            <person name="Chen S.-C."/>
            <person name="Chien H.-H."/>
            <person name="Lai M.-C."/>
        </authorList>
    </citation>
    <scope>NUCLEOTIDE SEQUENCE</scope>
    <source>
        <strain evidence="2">N2F9704</strain>
    </source>
</reference>
<dbReference type="RefSeq" id="WP_265582133.1">
    <property type="nucleotide sequence ID" value="NZ_CP036172.1"/>
</dbReference>
<evidence type="ECO:0000313" key="2">
    <source>
        <dbReference type="EMBL" id="QSZ66767.1"/>
    </source>
</evidence>
<sequence>MTLPDGRSFGSMTAPLEEVLPFTSAFQAIVRIHSEDGEGFVLSDEGNPVAAGYQDASHELKGNAALEYLSARPFLSSELNRYSPEEYALALSWCNETDCLIGGKEIMEPEIEEPPSLVEFHQPEEISEPETEAPPPRATVPELDEESLNLVLSQPGVVAVSAFYEGFAVHSAGAADFERIAAISEDLLRASSRIAGDMEMGGLDQIILETPGGKLIIAPFGDLSICVLASANANLGLVRLALRSLTWRG</sequence>
<dbReference type="SUPFAM" id="SSF103196">
    <property type="entry name" value="Roadblock/LC7 domain"/>
    <property type="match status" value="1"/>
</dbReference>
<protein>
    <submittedName>
        <fullName evidence="2">Roadblock/LC7 domain-containing protein</fullName>
    </submittedName>
</protein>
<dbReference type="SMART" id="SM00960">
    <property type="entry name" value="Robl_LC7"/>
    <property type="match status" value="1"/>
</dbReference>
<dbReference type="GeneID" id="76423554"/>